<dbReference type="Gramene" id="Os12t0159100-01">
    <property type="protein sequence ID" value="Os12t0159100-01"/>
    <property type="gene ID" value="Os12g0159100"/>
</dbReference>
<gene>
    <name evidence="3" type="ordered locus">Os12g0159100</name>
    <name evidence="3" type="ORF">OSNPB_120159100</name>
</gene>
<accession>A0A0P0Y788</accession>
<name>A0A0P0Y788_ORYSJ</name>
<reference evidence="4" key="1">
    <citation type="journal article" date="2005" name="Nature">
        <title>The map-based sequence of the rice genome.</title>
        <authorList>
            <consortium name="International rice genome sequencing project (IRGSP)"/>
            <person name="Matsumoto T."/>
            <person name="Wu J."/>
            <person name="Kanamori H."/>
            <person name="Katayose Y."/>
            <person name="Fujisawa M."/>
            <person name="Namiki N."/>
            <person name="Mizuno H."/>
            <person name="Yamamoto K."/>
            <person name="Antonio B.A."/>
            <person name="Baba T."/>
            <person name="Sakata K."/>
            <person name="Nagamura Y."/>
            <person name="Aoki H."/>
            <person name="Arikawa K."/>
            <person name="Arita K."/>
            <person name="Bito T."/>
            <person name="Chiden Y."/>
            <person name="Fujitsuka N."/>
            <person name="Fukunaka R."/>
            <person name="Hamada M."/>
            <person name="Harada C."/>
            <person name="Hayashi A."/>
            <person name="Hijishita S."/>
            <person name="Honda M."/>
            <person name="Hosokawa S."/>
            <person name="Ichikawa Y."/>
            <person name="Idonuma A."/>
            <person name="Iijima M."/>
            <person name="Ikeda M."/>
            <person name="Ikeno M."/>
            <person name="Ito K."/>
            <person name="Ito S."/>
            <person name="Ito T."/>
            <person name="Ito Y."/>
            <person name="Ito Y."/>
            <person name="Iwabuchi A."/>
            <person name="Kamiya K."/>
            <person name="Karasawa W."/>
            <person name="Kurita K."/>
            <person name="Katagiri S."/>
            <person name="Kikuta A."/>
            <person name="Kobayashi H."/>
            <person name="Kobayashi N."/>
            <person name="Machita K."/>
            <person name="Maehara T."/>
            <person name="Masukawa M."/>
            <person name="Mizubayashi T."/>
            <person name="Mukai Y."/>
            <person name="Nagasaki H."/>
            <person name="Nagata Y."/>
            <person name="Naito S."/>
            <person name="Nakashima M."/>
            <person name="Nakama Y."/>
            <person name="Nakamichi Y."/>
            <person name="Nakamura M."/>
            <person name="Meguro A."/>
            <person name="Negishi M."/>
            <person name="Ohta I."/>
            <person name="Ohta T."/>
            <person name="Okamoto M."/>
            <person name="Ono N."/>
            <person name="Saji S."/>
            <person name="Sakaguchi M."/>
            <person name="Sakai K."/>
            <person name="Shibata M."/>
            <person name="Shimokawa T."/>
            <person name="Song J."/>
            <person name="Takazaki Y."/>
            <person name="Terasawa K."/>
            <person name="Tsugane M."/>
            <person name="Tsuji K."/>
            <person name="Ueda S."/>
            <person name="Waki K."/>
            <person name="Yamagata H."/>
            <person name="Yamamoto M."/>
            <person name="Yamamoto S."/>
            <person name="Yamane H."/>
            <person name="Yoshiki S."/>
            <person name="Yoshihara R."/>
            <person name="Yukawa K."/>
            <person name="Zhong H."/>
            <person name="Yano M."/>
            <person name="Yuan Q."/>
            <person name="Ouyang S."/>
            <person name="Liu J."/>
            <person name="Jones K.M."/>
            <person name="Gansberger K."/>
            <person name="Moffat K."/>
            <person name="Hill J."/>
            <person name="Bera J."/>
            <person name="Fadrosh D."/>
            <person name="Jin S."/>
            <person name="Johri S."/>
            <person name="Kim M."/>
            <person name="Overton L."/>
            <person name="Reardon M."/>
            <person name="Tsitrin T."/>
            <person name="Vuong H."/>
            <person name="Weaver B."/>
            <person name="Ciecko A."/>
            <person name="Tallon L."/>
            <person name="Jackson J."/>
            <person name="Pai G."/>
            <person name="Aken S.V."/>
            <person name="Utterback T."/>
            <person name="Reidmuller S."/>
            <person name="Feldblyum T."/>
            <person name="Hsiao J."/>
            <person name="Zismann V."/>
            <person name="Iobst S."/>
            <person name="de Vazeille A.R."/>
            <person name="Buell C.R."/>
            <person name="Ying K."/>
            <person name="Li Y."/>
            <person name="Lu T."/>
            <person name="Huang Y."/>
            <person name="Zhao Q."/>
            <person name="Feng Q."/>
            <person name="Zhang L."/>
            <person name="Zhu J."/>
            <person name="Weng Q."/>
            <person name="Mu J."/>
            <person name="Lu Y."/>
            <person name="Fan D."/>
            <person name="Liu Y."/>
            <person name="Guan J."/>
            <person name="Zhang Y."/>
            <person name="Yu S."/>
            <person name="Liu X."/>
            <person name="Zhang Y."/>
            <person name="Hong G."/>
            <person name="Han B."/>
            <person name="Choisne N."/>
            <person name="Demange N."/>
            <person name="Orjeda G."/>
            <person name="Samain S."/>
            <person name="Cattolico L."/>
            <person name="Pelletier E."/>
            <person name="Couloux A."/>
            <person name="Segurens B."/>
            <person name="Wincker P."/>
            <person name="D'Hont A."/>
            <person name="Scarpelli C."/>
            <person name="Weissenbach J."/>
            <person name="Salanoubat M."/>
            <person name="Quetier F."/>
            <person name="Yu Y."/>
            <person name="Kim H.R."/>
            <person name="Rambo T."/>
            <person name="Currie J."/>
            <person name="Collura K."/>
            <person name="Luo M."/>
            <person name="Yang T."/>
            <person name="Ammiraju J.S.S."/>
            <person name="Engler F."/>
            <person name="Soderlund C."/>
            <person name="Wing R.A."/>
            <person name="Palmer L.E."/>
            <person name="de la Bastide M."/>
            <person name="Spiegel L."/>
            <person name="Nascimento L."/>
            <person name="Zutavern T."/>
            <person name="O'Shaughnessy A."/>
            <person name="Dike S."/>
            <person name="Dedhia N."/>
            <person name="Preston R."/>
            <person name="Balija V."/>
            <person name="McCombie W.R."/>
            <person name="Chow T."/>
            <person name="Chen H."/>
            <person name="Chung M."/>
            <person name="Chen C."/>
            <person name="Shaw J."/>
            <person name="Wu H."/>
            <person name="Hsiao K."/>
            <person name="Chao Y."/>
            <person name="Chu M."/>
            <person name="Cheng C."/>
            <person name="Hour A."/>
            <person name="Lee P."/>
            <person name="Lin S."/>
            <person name="Lin Y."/>
            <person name="Liou J."/>
            <person name="Liu S."/>
            <person name="Hsing Y."/>
            <person name="Raghuvanshi S."/>
            <person name="Mohanty A."/>
            <person name="Bharti A.K."/>
            <person name="Gaur A."/>
            <person name="Gupta V."/>
            <person name="Kumar D."/>
            <person name="Ravi V."/>
            <person name="Vij S."/>
            <person name="Kapur A."/>
            <person name="Khurana P."/>
            <person name="Khurana P."/>
            <person name="Khurana J.P."/>
            <person name="Tyagi A.K."/>
            <person name="Gaikwad K."/>
            <person name="Singh A."/>
            <person name="Dalal V."/>
            <person name="Srivastava S."/>
            <person name="Dixit A."/>
            <person name="Pal A.K."/>
            <person name="Ghazi I.A."/>
            <person name="Yadav M."/>
            <person name="Pandit A."/>
            <person name="Bhargava A."/>
            <person name="Sureshbabu K."/>
            <person name="Batra K."/>
            <person name="Sharma T.R."/>
            <person name="Mohapatra T."/>
            <person name="Singh N.K."/>
            <person name="Messing J."/>
            <person name="Nelson A.B."/>
            <person name="Fuks G."/>
            <person name="Kavchok S."/>
            <person name="Keizer G."/>
            <person name="Linton E."/>
            <person name="Llaca V."/>
            <person name="Song R."/>
            <person name="Tanyolac B."/>
            <person name="Young S."/>
            <person name="Ho-Il K."/>
            <person name="Hahn J.H."/>
            <person name="Sangsakoo G."/>
            <person name="Vanavichit A."/>
            <person name="de Mattos Luiz.A.T."/>
            <person name="Zimmer P.D."/>
            <person name="Malone G."/>
            <person name="Dellagostin O."/>
            <person name="de Oliveira A.C."/>
            <person name="Bevan M."/>
            <person name="Bancroft I."/>
            <person name="Minx P."/>
            <person name="Cordum H."/>
            <person name="Wilson R."/>
            <person name="Cheng Z."/>
            <person name="Jin W."/>
            <person name="Jiang J."/>
            <person name="Leong S.A."/>
            <person name="Iwama H."/>
            <person name="Gojobori T."/>
            <person name="Itoh T."/>
            <person name="Niimura Y."/>
            <person name="Fujii Y."/>
            <person name="Habara T."/>
            <person name="Sakai H."/>
            <person name="Sato Y."/>
            <person name="Wilson G."/>
            <person name="Kumar K."/>
            <person name="McCouch S."/>
            <person name="Juretic N."/>
            <person name="Hoen D."/>
            <person name="Wright S."/>
            <person name="Bruskiewich R."/>
            <person name="Bureau T."/>
            <person name="Miyao A."/>
            <person name="Hirochika H."/>
            <person name="Nishikawa T."/>
            <person name="Kadowaki K."/>
            <person name="Sugiura M."/>
            <person name="Burr B."/>
            <person name="Sasaki T."/>
        </authorList>
    </citation>
    <scope>NUCLEOTIDE SEQUENCE [LARGE SCALE GENOMIC DNA]</scope>
    <source>
        <strain evidence="4">cv. Nipponbare</strain>
    </source>
</reference>
<keyword evidence="4" id="KW-1185">Reference proteome</keyword>
<organism evidence="3 4">
    <name type="scientific">Oryza sativa subsp. japonica</name>
    <name type="common">Rice</name>
    <dbReference type="NCBI Taxonomy" id="39947"/>
    <lineage>
        <taxon>Eukaryota</taxon>
        <taxon>Viridiplantae</taxon>
        <taxon>Streptophyta</taxon>
        <taxon>Embryophyta</taxon>
        <taxon>Tracheophyta</taxon>
        <taxon>Spermatophyta</taxon>
        <taxon>Magnoliopsida</taxon>
        <taxon>Liliopsida</taxon>
        <taxon>Poales</taxon>
        <taxon>Poaceae</taxon>
        <taxon>BOP clade</taxon>
        <taxon>Oryzoideae</taxon>
        <taxon>Oryzeae</taxon>
        <taxon>Oryzinae</taxon>
        <taxon>Oryza</taxon>
        <taxon>Oryza sativa</taxon>
    </lineage>
</organism>
<evidence type="ECO:0000313" key="4">
    <source>
        <dbReference type="Proteomes" id="UP000059680"/>
    </source>
</evidence>
<evidence type="ECO:0000256" key="1">
    <source>
        <dbReference type="SAM" id="MobiDB-lite"/>
    </source>
</evidence>
<feature type="transmembrane region" description="Helical" evidence="2">
    <location>
        <begin position="6"/>
        <end position="27"/>
    </location>
</feature>
<keyword evidence="2" id="KW-0472">Membrane</keyword>
<keyword evidence="2" id="KW-0812">Transmembrane</keyword>
<feature type="compositionally biased region" description="Basic and acidic residues" evidence="1">
    <location>
        <begin position="91"/>
        <end position="100"/>
    </location>
</feature>
<reference evidence="3 4" key="3">
    <citation type="journal article" date="2013" name="Rice">
        <title>Improvement of the Oryza sativa Nipponbare reference genome using next generation sequence and optical map data.</title>
        <authorList>
            <person name="Kawahara Y."/>
            <person name="de la Bastide M."/>
            <person name="Hamilton J.P."/>
            <person name="Kanamori H."/>
            <person name="McCombie W.R."/>
            <person name="Ouyang S."/>
            <person name="Schwartz D.C."/>
            <person name="Tanaka T."/>
            <person name="Wu J."/>
            <person name="Zhou S."/>
            <person name="Childs K.L."/>
            <person name="Davidson R.M."/>
            <person name="Lin H."/>
            <person name="Quesada-Ocampo L."/>
            <person name="Vaillancourt B."/>
            <person name="Sakai H."/>
            <person name="Lee S.S."/>
            <person name="Kim J."/>
            <person name="Numa H."/>
            <person name="Itoh T."/>
            <person name="Buell C.R."/>
            <person name="Matsumoto T."/>
        </authorList>
    </citation>
    <scope>NUCLEOTIDE SEQUENCE [LARGE SCALE GENOMIC DNA]</scope>
    <source>
        <strain evidence="4">cv. Nipponbare</strain>
    </source>
</reference>
<dbReference type="Proteomes" id="UP000059680">
    <property type="component" value="Chromosome 12"/>
</dbReference>
<feature type="non-terminal residue" evidence="3">
    <location>
        <position position="1"/>
    </location>
</feature>
<protein>
    <submittedName>
        <fullName evidence="3">Os12g0159100 protein</fullName>
    </submittedName>
</protein>
<dbReference type="PaxDb" id="39947-A0A0P0Y788"/>
<reference evidence="3 4" key="2">
    <citation type="journal article" date="2013" name="Plant Cell Physiol.">
        <title>Rice Annotation Project Database (RAP-DB): an integrative and interactive database for rice genomics.</title>
        <authorList>
            <person name="Sakai H."/>
            <person name="Lee S.S."/>
            <person name="Tanaka T."/>
            <person name="Numa H."/>
            <person name="Kim J."/>
            <person name="Kawahara Y."/>
            <person name="Wakimoto H."/>
            <person name="Yang C.C."/>
            <person name="Iwamoto M."/>
            <person name="Abe T."/>
            <person name="Yamada Y."/>
            <person name="Muto A."/>
            <person name="Inokuchi H."/>
            <person name="Ikemura T."/>
            <person name="Matsumoto T."/>
            <person name="Sasaki T."/>
            <person name="Itoh T."/>
        </authorList>
    </citation>
    <scope>NUCLEOTIDE SEQUENCE [LARGE SCALE GENOMIC DNA]</scope>
    <source>
        <strain evidence="4">cv. Nipponbare</strain>
    </source>
</reference>
<dbReference type="InParanoid" id="A0A0P0Y788"/>
<keyword evidence="2" id="KW-1133">Transmembrane helix</keyword>
<evidence type="ECO:0000313" key="3">
    <source>
        <dbReference type="EMBL" id="BAT15976.1"/>
    </source>
</evidence>
<evidence type="ECO:0000256" key="2">
    <source>
        <dbReference type="SAM" id="Phobius"/>
    </source>
</evidence>
<feature type="region of interest" description="Disordered" evidence="1">
    <location>
        <begin position="77"/>
        <end position="100"/>
    </location>
</feature>
<proteinExistence type="predicted"/>
<dbReference type="EMBL" id="AP014968">
    <property type="protein sequence ID" value="BAT15976.1"/>
    <property type="molecule type" value="Genomic_DNA"/>
</dbReference>
<sequence length="100" mass="11034">ASPVSFSFLGSFAAVLSFLPNCFHFVAVHGDREEHFRCLRCRRRGCLGDEGILRFDPGDLILPFLLFQGVLCAVKPPSGSSIRRLQASPFEDGRGPHSRS</sequence>
<dbReference type="AlphaFoldDB" id="A0A0P0Y788"/>